<dbReference type="RefSeq" id="WP_044162724.1">
    <property type="nucleotide sequence ID" value="NZ_JACIER010000014.1"/>
</dbReference>
<comment type="caution">
    <text evidence="2">The sequence shown here is derived from an EMBL/GenBank/DDBJ whole genome shotgun (WGS) entry which is preliminary data.</text>
</comment>
<dbReference type="AlphaFoldDB" id="A0A840D0Y8"/>
<dbReference type="Pfam" id="PF17145">
    <property type="entry name" value="DUF5119"/>
    <property type="match status" value="1"/>
</dbReference>
<dbReference type="EMBL" id="JACIER010000014">
    <property type="protein sequence ID" value="MBB4045266.1"/>
    <property type="molecule type" value="Genomic_DNA"/>
</dbReference>
<feature type="region of interest" description="Disordered" evidence="1">
    <location>
        <begin position="372"/>
        <end position="395"/>
    </location>
</feature>
<feature type="compositionally biased region" description="Gly residues" evidence="1">
    <location>
        <begin position="376"/>
        <end position="387"/>
    </location>
</feature>
<dbReference type="Proteomes" id="UP000560658">
    <property type="component" value="Unassembled WGS sequence"/>
</dbReference>
<dbReference type="InterPro" id="IPR033410">
    <property type="entry name" value="DUF5119"/>
</dbReference>
<organism evidence="2 3">
    <name type="scientific">Bacteroides reticulotermitis</name>
    <dbReference type="NCBI Taxonomy" id="1133319"/>
    <lineage>
        <taxon>Bacteria</taxon>
        <taxon>Pseudomonadati</taxon>
        <taxon>Bacteroidota</taxon>
        <taxon>Bacteroidia</taxon>
        <taxon>Bacteroidales</taxon>
        <taxon>Bacteroidaceae</taxon>
        <taxon>Bacteroides</taxon>
    </lineage>
</organism>
<proteinExistence type="predicted"/>
<gene>
    <name evidence="2" type="ORF">GGR06_003078</name>
</gene>
<evidence type="ECO:0000313" key="3">
    <source>
        <dbReference type="Proteomes" id="UP000560658"/>
    </source>
</evidence>
<accession>A0A840D0Y8</accession>
<protein>
    <submittedName>
        <fullName evidence="2">Uncharacterized protein</fullName>
    </submittedName>
</protein>
<evidence type="ECO:0000256" key="1">
    <source>
        <dbReference type="SAM" id="MobiDB-lite"/>
    </source>
</evidence>
<evidence type="ECO:0000313" key="2">
    <source>
        <dbReference type="EMBL" id="MBB4045266.1"/>
    </source>
</evidence>
<sequence length="395" mass="43739">MMEQLKSIFSRGMSGNGTAIKSAFLAAFLVPLISCTNRELYACPDCETLPVQVIIHWQDAPQESLPEFMHTVWYPSRGGERTVADLKRDGGPERLAQEHYTAACFDYYGENGLEFRGSDTPAGLEAYTPAESGLYNRYGDPLPGEPTVAEPKTAAFYTHTCPQDVDMESVAPGDTLKLHFYPENVLREFTFLIHGIKGVKNMAYNSGAISGMSASYFIVRNQLSRSPSTVLFGNGGFRAIVNGRAYSWSREEREAFSRLNPDWDNEASADCWKDGWITGRFRTFGPVDGQTPIRLTIEAVSNANLYYTGAWGYWKGAWDESVLSQVQSALLGSGEGTVEERRQWWRQRNGGYDIVLDNFGRLEVPDVDVNPPGPTPGEGGINVGVGGWESTPVYE</sequence>
<keyword evidence="3" id="KW-1185">Reference proteome</keyword>
<reference evidence="2" key="1">
    <citation type="submission" date="2020-08" db="EMBL/GenBank/DDBJ databases">
        <title>Genomic Encyclopedia of Type Strains, Phase IV (KMG-IV): sequencing the most valuable type-strain genomes for metagenomic binning, comparative biology and taxonomic classification.</title>
        <authorList>
            <person name="Goeker M."/>
        </authorList>
    </citation>
    <scope>NUCLEOTIDE SEQUENCE [LARGE SCALE GENOMIC DNA]</scope>
    <source>
        <strain evidence="2">DSM 105720</strain>
    </source>
</reference>
<name>A0A840D0Y8_9BACE</name>